<dbReference type="InterPro" id="IPR029055">
    <property type="entry name" value="Ntn_hydrolases_N"/>
</dbReference>
<dbReference type="Gene3D" id="3.60.20.30">
    <property type="entry name" value="(Glycosyl)asparaginase"/>
    <property type="match status" value="1"/>
</dbReference>
<keyword evidence="1" id="KW-0645">Protease</keyword>
<protein>
    <recommendedName>
        <fullName evidence="4">Isoaspartyl peptidase</fullName>
    </recommendedName>
</protein>
<keyword evidence="3" id="KW-0068">Autocatalytic cleavage</keyword>
<dbReference type="CDD" id="cd04701">
    <property type="entry name" value="Asparaginase_2"/>
    <property type="match status" value="1"/>
</dbReference>
<evidence type="ECO:0000313" key="9">
    <source>
        <dbReference type="Proteomes" id="UP000294752"/>
    </source>
</evidence>
<evidence type="ECO:0000256" key="4">
    <source>
        <dbReference type="ARBA" id="ARBA00069124"/>
    </source>
</evidence>
<reference evidence="8 9" key="1">
    <citation type="submission" date="2019-03" db="EMBL/GenBank/DDBJ databases">
        <title>Genomic Encyclopedia of Type Strains, Phase III (KMG-III): the genomes of soil and plant-associated and newly described type strains.</title>
        <authorList>
            <person name="Whitman W."/>
        </authorList>
    </citation>
    <scope>NUCLEOTIDE SEQUENCE [LARGE SCALE GENOMIC DNA]</scope>
    <source>
        <strain evidence="8 9">CGMCC 1.12801</strain>
    </source>
</reference>
<evidence type="ECO:0000256" key="7">
    <source>
        <dbReference type="PIRSR" id="PIRSR600246-3"/>
    </source>
</evidence>
<dbReference type="Proteomes" id="UP000294752">
    <property type="component" value="Unassembled WGS sequence"/>
</dbReference>
<proteinExistence type="predicted"/>
<feature type="binding site" evidence="6">
    <location>
        <begin position="261"/>
        <end position="264"/>
    </location>
    <ligand>
        <name>substrate</name>
    </ligand>
</feature>
<accession>A0A4R7D7R2</accession>
<gene>
    <name evidence="8" type="ORF">B0I21_102140</name>
</gene>
<evidence type="ECO:0000256" key="2">
    <source>
        <dbReference type="ARBA" id="ARBA00022801"/>
    </source>
</evidence>
<dbReference type="RefSeq" id="WP_133639126.1">
    <property type="nucleotide sequence ID" value="NZ_SNZV01000002.1"/>
</dbReference>
<feature type="binding site" evidence="6">
    <location>
        <begin position="239"/>
        <end position="242"/>
    </location>
    <ligand>
        <name>substrate</name>
    </ligand>
</feature>
<keyword evidence="9" id="KW-1185">Reference proteome</keyword>
<dbReference type="PANTHER" id="PTHR10188">
    <property type="entry name" value="L-ASPARAGINASE"/>
    <property type="match status" value="1"/>
</dbReference>
<dbReference type="InterPro" id="IPR000246">
    <property type="entry name" value="Peptidase_T2"/>
</dbReference>
<evidence type="ECO:0000256" key="1">
    <source>
        <dbReference type="ARBA" id="ARBA00022670"/>
    </source>
</evidence>
<feature type="active site" description="Nucleophile" evidence="5">
    <location>
        <position position="211"/>
    </location>
</feature>
<name>A0A4R7D7R2_9SPHI</name>
<dbReference type="EMBL" id="SNZV01000002">
    <property type="protein sequence ID" value="TDS15824.1"/>
    <property type="molecule type" value="Genomic_DNA"/>
</dbReference>
<evidence type="ECO:0000256" key="5">
    <source>
        <dbReference type="PIRSR" id="PIRSR600246-1"/>
    </source>
</evidence>
<feature type="site" description="Cleavage; by autolysis" evidence="7">
    <location>
        <begin position="210"/>
        <end position="211"/>
    </location>
</feature>
<organism evidence="8 9">
    <name type="scientific">Sphingobacterium paludis</name>
    <dbReference type="NCBI Taxonomy" id="1476465"/>
    <lineage>
        <taxon>Bacteria</taxon>
        <taxon>Pseudomonadati</taxon>
        <taxon>Bacteroidota</taxon>
        <taxon>Sphingobacteriia</taxon>
        <taxon>Sphingobacteriales</taxon>
        <taxon>Sphingobacteriaceae</taxon>
        <taxon>Sphingobacterium</taxon>
    </lineage>
</organism>
<dbReference type="OrthoDB" id="9780217at2"/>
<keyword evidence="2" id="KW-0378">Hydrolase</keyword>
<dbReference type="GO" id="GO:0006508">
    <property type="term" value="P:proteolysis"/>
    <property type="evidence" value="ECO:0007669"/>
    <property type="project" value="UniProtKB-KW"/>
</dbReference>
<dbReference type="GO" id="GO:0008233">
    <property type="term" value="F:peptidase activity"/>
    <property type="evidence" value="ECO:0007669"/>
    <property type="project" value="UniProtKB-KW"/>
</dbReference>
<evidence type="ECO:0000313" key="8">
    <source>
        <dbReference type="EMBL" id="TDS15824.1"/>
    </source>
</evidence>
<dbReference type="PANTHER" id="PTHR10188:SF6">
    <property type="entry name" value="N(4)-(BETA-N-ACETYLGLUCOSAMINYL)-L-ASPARAGINASE"/>
    <property type="match status" value="1"/>
</dbReference>
<dbReference type="Pfam" id="PF01112">
    <property type="entry name" value="Asparaginase_2"/>
    <property type="match status" value="1"/>
</dbReference>
<dbReference type="SUPFAM" id="SSF56235">
    <property type="entry name" value="N-terminal nucleophile aminohydrolases (Ntn hydrolases)"/>
    <property type="match status" value="1"/>
</dbReference>
<evidence type="ECO:0000256" key="6">
    <source>
        <dbReference type="PIRSR" id="PIRSR600246-2"/>
    </source>
</evidence>
<sequence>MIKTGLTLICIFLMGFLLSSYGQQASPKRYVLAIHGGAGTILKKNMSDSLERAYVAELTKSLREGYRVLQAGGTSVDAVTAAIQIMEDSPLFNAGKGAVFNHKGENEMDASIMDGKTLKAGAVAGVHTIRNPITAAKAVMEQSEHVMMVGAGAEEFADSKGIVLVDPSYFWTKPRWDALQRILQRDKEATALDHDDKQSNRKKYVDEKFGTVGCVALDQQGGLAAGTSTGGMTNKKYGRVGDAPIIGAGNYANDQVAISCTGWGEYYIRTVAAYDVAAMVAYTHVPLAKATQAVIDKIAELGGDGGMIALDKNGEVAMPFNTAGMYRGAITADGAVEVAIYKD</sequence>
<dbReference type="FunFam" id="3.60.20.30:FF:000001">
    <property type="entry name" value="Isoaspartyl peptidase/L-asparaginase"/>
    <property type="match status" value="1"/>
</dbReference>
<dbReference type="AlphaFoldDB" id="A0A4R7D7R2"/>
<evidence type="ECO:0000256" key="3">
    <source>
        <dbReference type="ARBA" id="ARBA00022813"/>
    </source>
</evidence>
<dbReference type="GO" id="GO:0016811">
    <property type="term" value="F:hydrolase activity, acting on carbon-nitrogen (but not peptide) bonds, in linear amides"/>
    <property type="evidence" value="ECO:0007669"/>
    <property type="project" value="UniProtKB-ARBA"/>
</dbReference>
<comment type="caution">
    <text evidence="8">The sequence shown here is derived from an EMBL/GenBank/DDBJ whole genome shotgun (WGS) entry which is preliminary data.</text>
</comment>